<evidence type="ECO:0000313" key="1">
    <source>
        <dbReference type="EMBL" id="CAD8140534.1"/>
    </source>
</evidence>
<accession>A0A8S1SPX0</accession>
<name>A0A8S1SPX0_9CILI</name>
<dbReference type="EMBL" id="CAJJDO010000009">
    <property type="protein sequence ID" value="CAD8140534.1"/>
    <property type="molecule type" value="Genomic_DNA"/>
</dbReference>
<proteinExistence type="predicted"/>
<organism evidence="1 2">
    <name type="scientific">Paramecium pentaurelia</name>
    <dbReference type="NCBI Taxonomy" id="43138"/>
    <lineage>
        <taxon>Eukaryota</taxon>
        <taxon>Sar</taxon>
        <taxon>Alveolata</taxon>
        <taxon>Ciliophora</taxon>
        <taxon>Intramacronucleata</taxon>
        <taxon>Oligohymenophorea</taxon>
        <taxon>Peniculida</taxon>
        <taxon>Parameciidae</taxon>
        <taxon>Paramecium</taxon>
    </lineage>
</organism>
<comment type="caution">
    <text evidence="1">The sequence shown here is derived from an EMBL/GenBank/DDBJ whole genome shotgun (WGS) entry which is preliminary data.</text>
</comment>
<dbReference type="AlphaFoldDB" id="A0A8S1SPX0"/>
<reference evidence="1" key="1">
    <citation type="submission" date="2021-01" db="EMBL/GenBank/DDBJ databases">
        <authorList>
            <consortium name="Genoscope - CEA"/>
            <person name="William W."/>
        </authorList>
    </citation>
    <scope>NUCLEOTIDE SEQUENCE</scope>
</reference>
<keyword evidence="2" id="KW-1185">Reference proteome</keyword>
<gene>
    <name evidence="1" type="ORF">PPENT_87.1.T0090123</name>
</gene>
<protein>
    <submittedName>
        <fullName evidence="1">Uncharacterized protein</fullName>
    </submittedName>
</protein>
<dbReference type="Proteomes" id="UP000689195">
    <property type="component" value="Unassembled WGS sequence"/>
</dbReference>
<evidence type="ECO:0000313" key="2">
    <source>
        <dbReference type="Proteomes" id="UP000689195"/>
    </source>
</evidence>
<sequence>MPQMPDELISSQFYISCKPKSYGCLWKLIRKNNKDIFSEYFQKSRNKLYQYRKQIYQPKNQYTCCFNLTKQLNASFMKINQPNYFTMSKSPNNYFNIQDAPLLKEGDNDHIEYSDSSIDSHEETKGLLPVNWSRYDCNNEMNAPKLFIESNSLVIEKETHKGNSKIKQMATAYYKYMFRSQKIFWNISSEQFLIFLQYPWIQISHHLMENQRSKQKSKWAWIMV</sequence>